<protein>
    <submittedName>
        <fullName evidence="1">Uncharacterized protein</fullName>
    </submittedName>
</protein>
<proteinExistence type="predicted"/>
<evidence type="ECO:0000313" key="1">
    <source>
        <dbReference type="EMBL" id="VDN11462.1"/>
    </source>
</evidence>
<dbReference type="GO" id="GO:0034472">
    <property type="term" value="P:snRNA 3'-end processing"/>
    <property type="evidence" value="ECO:0007669"/>
    <property type="project" value="TreeGrafter"/>
</dbReference>
<dbReference type="EMBL" id="UYRU01051500">
    <property type="protein sequence ID" value="VDN11462.1"/>
    <property type="molecule type" value="Genomic_DNA"/>
</dbReference>
<organism evidence="1 2">
    <name type="scientific">Dibothriocephalus latus</name>
    <name type="common">Fish tapeworm</name>
    <name type="synonym">Diphyllobothrium latum</name>
    <dbReference type="NCBI Taxonomy" id="60516"/>
    <lineage>
        <taxon>Eukaryota</taxon>
        <taxon>Metazoa</taxon>
        <taxon>Spiralia</taxon>
        <taxon>Lophotrochozoa</taxon>
        <taxon>Platyhelminthes</taxon>
        <taxon>Cestoda</taxon>
        <taxon>Eucestoda</taxon>
        <taxon>Diphyllobothriidea</taxon>
        <taxon>Diphyllobothriidae</taxon>
        <taxon>Dibothriocephalus</taxon>
    </lineage>
</organism>
<gene>
    <name evidence="1" type="ORF">DILT_LOCUS7293</name>
</gene>
<dbReference type="PANTHER" id="PTHR28608">
    <property type="entry name" value="INTEGRATOR COMPLEX SUBUNIT 2"/>
    <property type="match status" value="1"/>
</dbReference>
<dbReference type="Proteomes" id="UP000281553">
    <property type="component" value="Unassembled WGS sequence"/>
</dbReference>
<dbReference type="OrthoDB" id="70899at2759"/>
<sequence>MSAISPHLSAYHAAANIDLDCIDEITITEIIPLLYFTVEDIELLILDKISDYNLLKKSTEQIQLLDTLPQPSLLSDVICGLSLHCSHAARGLIRLLLLNFPHLWPISLRCLPEFVLHLALSLHRSEGYDLLGFFRRILFDEGRDTCEWFGNYVKTLPDTDPNLLSEVNSRLLSIGLSLLGDSKTAIPKEKLILALEFLRVVAALRGFADFPEEHVVIWLHRLLNRQDVFHAALRPSSSGAAPHSYSQLLLLLALLFHTNQQSAIRELVAEVLGVDAPCLARNISASRKLFTQKVFTEQLIAAQAAHVPVTVGLNAQMAGYLPIHCVHQLLRSHAFSKNRVQIKVLWIFFKILLLLPFECFLFDDNLSASVFCFGSHGII</sequence>
<dbReference type="PANTHER" id="PTHR28608:SF1">
    <property type="entry name" value="INTEGRATOR COMPLEX SUBUNIT 2"/>
    <property type="match status" value="1"/>
</dbReference>
<dbReference type="AlphaFoldDB" id="A0A3P7NSL1"/>
<dbReference type="GO" id="GO:0032039">
    <property type="term" value="C:integrator complex"/>
    <property type="evidence" value="ECO:0007669"/>
    <property type="project" value="InterPro"/>
</dbReference>
<dbReference type="Pfam" id="PF14750">
    <property type="entry name" value="INTS2"/>
    <property type="match status" value="1"/>
</dbReference>
<accession>A0A3P7NSL1</accession>
<dbReference type="InterPro" id="IPR029321">
    <property type="entry name" value="INTS2"/>
</dbReference>
<name>A0A3P7NSL1_DIBLA</name>
<reference evidence="1 2" key="1">
    <citation type="submission" date="2018-11" db="EMBL/GenBank/DDBJ databases">
        <authorList>
            <consortium name="Pathogen Informatics"/>
        </authorList>
    </citation>
    <scope>NUCLEOTIDE SEQUENCE [LARGE SCALE GENOMIC DNA]</scope>
</reference>
<keyword evidence="2" id="KW-1185">Reference proteome</keyword>
<evidence type="ECO:0000313" key="2">
    <source>
        <dbReference type="Proteomes" id="UP000281553"/>
    </source>
</evidence>